<dbReference type="FunCoup" id="A0A5C7EJA3">
    <property type="interactions" value="548"/>
</dbReference>
<evidence type="ECO:0000256" key="4">
    <source>
        <dbReference type="RuleBase" id="RU004508"/>
    </source>
</evidence>
<dbReference type="RefSeq" id="WP_147800136.1">
    <property type="nucleotide sequence ID" value="NZ_VPFL01000013.1"/>
</dbReference>
<dbReference type="InterPro" id="IPR015422">
    <property type="entry name" value="PyrdxlP-dep_Trfase_small"/>
</dbReference>
<dbReference type="OrthoDB" id="9810913at2"/>
<dbReference type="GO" id="GO:0000271">
    <property type="term" value="P:polysaccharide biosynthetic process"/>
    <property type="evidence" value="ECO:0007669"/>
    <property type="project" value="TreeGrafter"/>
</dbReference>
<comment type="similarity">
    <text evidence="1 4">Belongs to the DegT/DnrJ/EryC1 family.</text>
</comment>
<dbReference type="PANTHER" id="PTHR30244:SF34">
    <property type="entry name" value="DTDP-4-AMINO-4,6-DIDEOXYGALACTOSE TRANSAMINASE"/>
    <property type="match status" value="1"/>
</dbReference>
<dbReference type="InterPro" id="IPR000653">
    <property type="entry name" value="DegT/StrS_aminotransferase"/>
</dbReference>
<feature type="active site" description="Proton acceptor" evidence="2">
    <location>
        <position position="184"/>
    </location>
</feature>
<keyword evidence="6" id="KW-1185">Reference proteome</keyword>
<dbReference type="InterPro" id="IPR015424">
    <property type="entry name" value="PyrdxlP-dep_Trfase"/>
</dbReference>
<protein>
    <submittedName>
        <fullName evidence="5">DegT/DnrJ/EryC1/StrS aminotransferase family protein</fullName>
    </submittedName>
</protein>
<dbReference type="SUPFAM" id="SSF53383">
    <property type="entry name" value="PLP-dependent transferases"/>
    <property type="match status" value="1"/>
</dbReference>
<dbReference type="GO" id="GO:0030170">
    <property type="term" value="F:pyridoxal phosphate binding"/>
    <property type="evidence" value="ECO:0007669"/>
    <property type="project" value="TreeGrafter"/>
</dbReference>
<dbReference type="Proteomes" id="UP000321201">
    <property type="component" value="Unassembled WGS sequence"/>
</dbReference>
<proteinExistence type="inferred from homology"/>
<evidence type="ECO:0000313" key="5">
    <source>
        <dbReference type="EMBL" id="TXF11508.1"/>
    </source>
</evidence>
<dbReference type="Gene3D" id="3.90.1150.10">
    <property type="entry name" value="Aspartate Aminotransferase, domain 1"/>
    <property type="match status" value="1"/>
</dbReference>
<organism evidence="5 6">
    <name type="scientific">Pelomicrobium methylotrophicum</name>
    <dbReference type="NCBI Taxonomy" id="2602750"/>
    <lineage>
        <taxon>Bacteria</taxon>
        <taxon>Pseudomonadati</taxon>
        <taxon>Pseudomonadota</taxon>
        <taxon>Hydrogenophilia</taxon>
        <taxon>Hydrogenophilia incertae sedis</taxon>
        <taxon>Pelomicrobium</taxon>
    </lineage>
</organism>
<dbReference type="InParanoid" id="A0A5C7EJA3"/>
<dbReference type="InterPro" id="IPR015421">
    <property type="entry name" value="PyrdxlP-dep_Trfase_major"/>
</dbReference>
<accession>A0A5C7EJA3</accession>
<evidence type="ECO:0000256" key="2">
    <source>
        <dbReference type="PIRSR" id="PIRSR000390-1"/>
    </source>
</evidence>
<evidence type="ECO:0000313" key="6">
    <source>
        <dbReference type="Proteomes" id="UP000321201"/>
    </source>
</evidence>
<dbReference type="PANTHER" id="PTHR30244">
    <property type="entry name" value="TRANSAMINASE"/>
    <property type="match status" value="1"/>
</dbReference>
<gene>
    <name evidence="5" type="ORF">FR698_10415</name>
</gene>
<dbReference type="Gene3D" id="3.40.640.10">
    <property type="entry name" value="Type I PLP-dependent aspartate aminotransferase-like (Major domain)"/>
    <property type="match status" value="1"/>
</dbReference>
<dbReference type="EMBL" id="VPFL01000013">
    <property type="protein sequence ID" value="TXF11508.1"/>
    <property type="molecule type" value="Genomic_DNA"/>
</dbReference>
<evidence type="ECO:0000256" key="1">
    <source>
        <dbReference type="ARBA" id="ARBA00037999"/>
    </source>
</evidence>
<keyword evidence="5" id="KW-0032">Aminotransferase</keyword>
<dbReference type="AlphaFoldDB" id="A0A5C7EJA3"/>
<comment type="caution">
    <text evidence="5">The sequence shown here is derived from an EMBL/GenBank/DDBJ whole genome shotgun (WGS) entry which is preliminary data.</text>
</comment>
<name>A0A5C7EJA3_9PROT</name>
<dbReference type="PIRSF" id="PIRSF000390">
    <property type="entry name" value="PLP_StrS"/>
    <property type="match status" value="1"/>
</dbReference>
<keyword evidence="5" id="KW-0808">Transferase</keyword>
<dbReference type="CDD" id="cd00616">
    <property type="entry name" value="AHBA_syn"/>
    <property type="match status" value="1"/>
</dbReference>
<sequence length="376" mass="41410">MVDDYLPFARPSLDSETIAAVVETLRSGWLASGPRVQALEQALSGYLGGRIVRTFTSATAALEVALQVCGIGPGDEVIVPAMSFVATANVVLRVGARPVFVDVDLATRNLDLGQAESAVTSRTRAILPVHFAGLPLDLDRLYALAQRHGLRVIEDAAHAIGASWHGRRIGSVGDLVCFSFHPNKNMTTIEGGALVLDDPDEAARAERLRFHGIDRDAQGEMEVVEAGGKFNLSDVAAAVGLGQLRQLEHFNRLRRERARRYLEKLHSDPPFLLPDRGDDGHSWHLFALLLPLERLRITRRQFIQAMHERGIGVGIHYPAIHLFRRYRALGYAEGDFPNAERIGRETVTLPLFPAMTLSDVDRVCEAAVQIVQENRL</sequence>
<keyword evidence="3 4" id="KW-0663">Pyridoxal phosphate</keyword>
<reference evidence="5 6" key="1">
    <citation type="submission" date="2019-08" db="EMBL/GenBank/DDBJ databases">
        <title>Pelomicrobium methylotrophicum gen. nov., sp. nov. a moderately thermophilic, facultatively anaerobic, lithoautotrophic and methylotrophic bacterium isolated from a terrestrial mud volcano.</title>
        <authorList>
            <person name="Slobodkina G.B."/>
            <person name="Merkel A.Y."/>
            <person name="Slobodkin A.I."/>
        </authorList>
    </citation>
    <scope>NUCLEOTIDE SEQUENCE [LARGE SCALE GENOMIC DNA]</scope>
    <source>
        <strain evidence="5 6">SM250</strain>
    </source>
</reference>
<evidence type="ECO:0000256" key="3">
    <source>
        <dbReference type="PIRSR" id="PIRSR000390-2"/>
    </source>
</evidence>
<dbReference type="GO" id="GO:0008483">
    <property type="term" value="F:transaminase activity"/>
    <property type="evidence" value="ECO:0007669"/>
    <property type="project" value="UniProtKB-KW"/>
</dbReference>
<feature type="modified residue" description="N6-(pyridoxal phosphate)lysine" evidence="3">
    <location>
        <position position="184"/>
    </location>
</feature>
<dbReference type="Pfam" id="PF01041">
    <property type="entry name" value="DegT_DnrJ_EryC1"/>
    <property type="match status" value="1"/>
</dbReference>